<keyword evidence="3" id="KW-0732">Signal</keyword>
<evidence type="ECO:0000256" key="2">
    <source>
        <dbReference type="ARBA" id="ARBA00023326"/>
    </source>
</evidence>
<dbReference type="CDD" id="cd00063">
    <property type="entry name" value="FN3"/>
    <property type="match status" value="1"/>
</dbReference>
<gene>
    <name evidence="5" type="ORF">ACFPJ6_00870</name>
</gene>
<evidence type="ECO:0000313" key="6">
    <source>
        <dbReference type="Proteomes" id="UP001596122"/>
    </source>
</evidence>
<evidence type="ECO:0000259" key="4">
    <source>
        <dbReference type="PROSITE" id="PS50853"/>
    </source>
</evidence>
<dbReference type="RefSeq" id="WP_340266550.1">
    <property type="nucleotide sequence ID" value="NZ_JBBEOG010000001.1"/>
</dbReference>
<dbReference type="SUPFAM" id="SSF63829">
    <property type="entry name" value="Calcium-dependent phosphotriesterase"/>
    <property type="match status" value="1"/>
</dbReference>
<dbReference type="EMBL" id="JBHSLD010000001">
    <property type="protein sequence ID" value="MFC5379334.1"/>
    <property type="molecule type" value="Genomic_DNA"/>
</dbReference>
<sequence>MAAVPRRPLLRGTRARRAVGALLVALLVGVTLTASTPATDAVAATGHRAVHVAGGGVGDDGPGTDALTRPGSSTVVRLPRGEIGWYDFASHQIRVRTPDGTVSDVFGNGRRGDSDLLSGFAGVHARDAALPSPAAMWATPDGALWLDVTSRMVRIDPVTHLMSVHYVPQVNGGTQPLLVRRDGSLVVHLNDASAPRVALLEPGWTPTSPFTTLVARQGGHFAEAPDGTLYEAYGAGVYRHRPGSSPVLVAGTTGAWPAGEDRPDGPALGASMQPLGIDVDATGRIALLDLSPRDVLRVRVVSGPAGGATLRTVSPTWRGGDRTGCSNRPRPLWESGRVLVACQWSIRAFRPDGSDAGSPGAVVVGRGEDATTQQGSPTGTEAHRAYLPGSAHDLQLAMYGEVGIVSTVDARIVHRDNITSTRRVVVTATAADAAGGLGWPSTVWWRASFAVPGDVVGLVCRDHETCVVRRRDSTGTWSTVPWPDAATRPAARVWEYDRATKRVYFTIGDGPLEVLDLATSTFSTVAGLSSVPERVAPLRDGRLLLAVPGATTATLFDPTSGQESPTQLPVGLDWAPQQLLTHPADWVWVSTGDTLRLYTLQGQFSEIDPAVGRAARRVEGTVDPFPGAIYADPSGEVLSLSNLLHDVTVHRYTLRAERPAAPPAVRVVPGDGRVTVSWNAPDARGSEISGYVVRDRDGRRTTEVPATQRSIVLQAPNDVAAHYTVTALSDRGRGDPSLRSAWAVPRDTVPPGPVTFGTTGYAVGSVTLRWTLPADPDLAGVIVTRRTGLSRPGCTEAPGTTVVYRGTGTSTRQRVKPGASYSFTVCTRDRLGNTSSGQLVQFRGTRSSVSTSVDGAAVTAITYGTSQTVVHTARLQLGDGSPVNGVAVSLQSRAKGSSGTWSTVATATTVSGQARLVHRPSAGTEYRVLFPGGAGRHGSVSAARVLDVRAAVTATASATSAPRGSTVTIGGRVAPDHAGRTVRLQTRTSSGWSTVAEQKLSSASAYRFTVSRSRSSSATTLTYRVVAVPKPGYVTGTSASRTVRWT</sequence>
<dbReference type="PROSITE" id="PS50853">
    <property type="entry name" value="FN3"/>
    <property type="match status" value="1"/>
</dbReference>
<dbReference type="InterPro" id="IPR003961">
    <property type="entry name" value="FN3_dom"/>
</dbReference>
<evidence type="ECO:0000256" key="1">
    <source>
        <dbReference type="ARBA" id="ARBA00023295"/>
    </source>
</evidence>
<dbReference type="Gene3D" id="2.60.40.10">
    <property type="entry name" value="Immunoglobulins"/>
    <property type="match status" value="2"/>
</dbReference>
<dbReference type="InterPro" id="IPR036116">
    <property type="entry name" value="FN3_sf"/>
</dbReference>
<feature type="chain" id="PRO_5045574363" description="Fibronectin type-III domain-containing protein" evidence="3">
    <location>
        <begin position="41"/>
        <end position="1046"/>
    </location>
</feature>
<evidence type="ECO:0000313" key="5">
    <source>
        <dbReference type="EMBL" id="MFC5379334.1"/>
    </source>
</evidence>
<dbReference type="SMART" id="SM00060">
    <property type="entry name" value="FN3"/>
    <property type="match status" value="2"/>
</dbReference>
<dbReference type="InterPro" id="IPR013783">
    <property type="entry name" value="Ig-like_fold"/>
</dbReference>
<keyword evidence="6" id="KW-1185">Reference proteome</keyword>
<evidence type="ECO:0000256" key="3">
    <source>
        <dbReference type="SAM" id="SignalP"/>
    </source>
</evidence>
<keyword evidence="1" id="KW-0326">Glycosidase</keyword>
<dbReference type="Proteomes" id="UP001596122">
    <property type="component" value="Unassembled WGS sequence"/>
</dbReference>
<name>A0ABW0GI74_9MICO</name>
<keyword evidence="1" id="KW-0378">Hydrolase</keyword>
<accession>A0ABW0GI74</accession>
<reference evidence="6" key="1">
    <citation type="journal article" date="2019" name="Int. J. Syst. Evol. Microbiol.">
        <title>The Global Catalogue of Microorganisms (GCM) 10K type strain sequencing project: providing services to taxonomists for standard genome sequencing and annotation.</title>
        <authorList>
            <consortium name="The Broad Institute Genomics Platform"/>
            <consortium name="The Broad Institute Genome Sequencing Center for Infectious Disease"/>
            <person name="Wu L."/>
            <person name="Ma J."/>
        </authorList>
    </citation>
    <scope>NUCLEOTIDE SEQUENCE [LARGE SCALE GENOMIC DNA]</scope>
    <source>
        <strain evidence="6">CCUG 43114</strain>
    </source>
</reference>
<proteinExistence type="predicted"/>
<organism evidence="5 6">
    <name type="scientific">Aquipuribacter nitratireducens</name>
    <dbReference type="NCBI Taxonomy" id="650104"/>
    <lineage>
        <taxon>Bacteria</taxon>
        <taxon>Bacillati</taxon>
        <taxon>Actinomycetota</taxon>
        <taxon>Actinomycetes</taxon>
        <taxon>Micrococcales</taxon>
        <taxon>Intrasporangiaceae</taxon>
        <taxon>Aquipuribacter</taxon>
    </lineage>
</organism>
<feature type="signal peptide" evidence="3">
    <location>
        <begin position="1"/>
        <end position="40"/>
    </location>
</feature>
<comment type="caution">
    <text evidence="5">The sequence shown here is derived from an EMBL/GenBank/DDBJ whole genome shotgun (WGS) entry which is preliminary data.</text>
</comment>
<keyword evidence="2" id="KW-0624">Polysaccharide degradation</keyword>
<dbReference type="SUPFAM" id="SSF49265">
    <property type="entry name" value="Fibronectin type III"/>
    <property type="match status" value="1"/>
</dbReference>
<keyword evidence="2" id="KW-0119">Carbohydrate metabolism</keyword>
<protein>
    <recommendedName>
        <fullName evidence="4">Fibronectin type-III domain-containing protein</fullName>
    </recommendedName>
</protein>
<feature type="domain" description="Fibronectin type-III" evidence="4">
    <location>
        <begin position="659"/>
        <end position="751"/>
    </location>
</feature>